<sequence>MWCFNPGNDDEALTTAVPSSSRHTSFQIDNLMLPTASKHVLGAYDTPPIWVSDESIPSCAACHDDFDLFNRKHHCRGCGGVFCGTCSNHVGKVLKLGLTTDVRLCGPCAASAERENEFYGKHLPLIEAGAEFVKYGFLVERTVFVRWVDGTLQYQSINVSTTVLSGDVKAIPFDAVSSVVPVGLNGLYVTTPSQQHRLNAPTPTRRDQWLAALQCALNLRLHYEKEQEEAAAAQVAREHQELTRVMIGLESIEVRKVHMQQTRLEKNQSRREALRAKYGLENLPSSSEGP</sequence>
<feature type="compositionally biased region" description="Basic and acidic residues" evidence="5">
    <location>
        <begin position="263"/>
        <end position="275"/>
    </location>
</feature>
<evidence type="ECO:0000256" key="5">
    <source>
        <dbReference type="SAM" id="MobiDB-lite"/>
    </source>
</evidence>
<evidence type="ECO:0000256" key="3">
    <source>
        <dbReference type="ARBA" id="ARBA00022833"/>
    </source>
</evidence>
<dbReference type="Pfam" id="PF01363">
    <property type="entry name" value="FYVE"/>
    <property type="match status" value="1"/>
</dbReference>
<dbReference type="GO" id="GO:0008270">
    <property type="term" value="F:zinc ion binding"/>
    <property type="evidence" value="ECO:0007669"/>
    <property type="project" value="UniProtKB-KW"/>
</dbReference>
<evidence type="ECO:0000256" key="2">
    <source>
        <dbReference type="ARBA" id="ARBA00022771"/>
    </source>
</evidence>
<protein>
    <recommendedName>
        <fullName evidence="6">FYVE-type domain-containing protein</fullName>
    </recommendedName>
</protein>
<dbReference type="InterPro" id="IPR017455">
    <property type="entry name" value="Znf_FYVE-rel"/>
</dbReference>
<reference evidence="7" key="1">
    <citation type="submission" date="2013-12" db="EMBL/GenBank/DDBJ databases">
        <title>The Genome Sequence of Aphanomyces invadans NJM9701.</title>
        <authorList>
            <consortium name="The Broad Institute Genomics Platform"/>
            <person name="Russ C."/>
            <person name="Tyler B."/>
            <person name="van West P."/>
            <person name="Dieguez-Uribeondo J."/>
            <person name="Young S.K."/>
            <person name="Zeng Q."/>
            <person name="Gargeya S."/>
            <person name="Fitzgerald M."/>
            <person name="Abouelleil A."/>
            <person name="Alvarado L."/>
            <person name="Chapman S.B."/>
            <person name="Gainer-Dewar J."/>
            <person name="Goldberg J."/>
            <person name="Griggs A."/>
            <person name="Gujja S."/>
            <person name="Hansen M."/>
            <person name="Howarth C."/>
            <person name="Imamovic A."/>
            <person name="Ireland A."/>
            <person name="Larimer J."/>
            <person name="McCowan C."/>
            <person name="Murphy C."/>
            <person name="Pearson M."/>
            <person name="Poon T.W."/>
            <person name="Priest M."/>
            <person name="Roberts A."/>
            <person name="Saif S."/>
            <person name="Shea T."/>
            <person name="Sykes S."/>
            <person name="Wortman J."/>
            <person name="Nusbaum C."/>
            <person name="Birren B."/>
        </authorList>
    </citation>
    <scope>NUCLEOTIDE SEQUENCE [LARGE SCALE GENOMIC DNA]</scope>
    <source>
        <strain evidence="7">NJM9701</strain>
    </source>
</reference>
<dbReference type="PANTHER" id="PTHR39490:SF8">
    <property type="entry name" value="ZINC FINGER FYVE DOMAIN-CONTAINING PROTEIN 21"/>
    <property type="match status" value="1"/>
</dbReference>
<proteinExistence type="predicted"/>
<dbReference type="VEuPathDB" id="FungiDB:H310_13127"/>
<dbReference type="OrthoDB" id="660555at2759"/>
<keyword evidence="2 4" id="KW-0863">Zinc-finger</keyword>
<dbReference type="InterPro" id="IPR011011">
    <property type="entry name" value="Znf_FYVE_PHD"/>
</dbReference>
<dbReference type="PROSITE" id="PS50178">
    <property type="entry name" value="ZF_FYVE"/>
    <property type="match status" value="1"/>
</dbReference>
<keyword evidence="3" id="KW-0862">Zinc</keyword>
<gene>
    <name evidence="7" type="ORF">H310_13127</name>
</gene>
<dbReference type="PANTHER" id="PTHR39490">
    <property type="entry name" value="ARRESTIN DOMAIN-CONTAINING PROTEIN D"/>
    <property type="match status" value="1"/>
</dbReference>
<dbReference type="GeneID" id="20090177"/>
<evidence type="ECO:0000256" key="1">
    <source>
        <dbReference type="ARBA" id="ARBA00022723"/>
    </source>
</evidence>
<dbReference type="SUPFAM" id="SSF50729">
    <property type="entry name" value="PH domain-like"/>
    <property type="match status" value="1"/>
</dbReference>
<dbReference type="InterPro" id="IPR013083">
    <property type="entry name" value="Znf_RING/FYVE/PHD"/>
</dbReference>
<evidence type="ECO:0000259" key="6">
    <source>
        <dbReference type="PROSITE" id="PS50178"/>
    </source>
</evidence>
<organism evidence="7">
    <name type="scientific">Aphanomyces invadans</name>
    <dbReference type="NCBI Taxonomy" id="157072"/>
    <lineage>
        <taxon>Eukaryota</taxon>
        <taxon>Sar</taxon>
        <taxon>Stramenopiles</taxon>
        <taxon>Oomycota</taxon>
        <taxon>Saprolegniomycetes</taxon>
        <taxon>Saprolegniales</taxon>
        <taxon>Verrucalvaceae</taxon>
        <taxon>Aphanomyces</taxon>
    </lineage>
</organism>
<keyword evidence="1" id="KW-0479">Metal-binding</keyword>
<feature type="region of interest" description="Disordered" evidence="5">
    <location>
        <begin position="263"/>
        <end position="290"/>
    </location>
</feature>
<dbReference type="InterPro" id="IPR052113">
    <property type="entry name" value="FYVE-type_Zinc_Finger"/>
</dbReference>
<evidence type="ECO:0000256" key="4">
    <source>
        <dbReference type="PROSITE-ProRule" id="PRU00091"/>
    </source>
</evidence>
<dbReference type="InterPro" id="IPR000306">
    <property type="entry name" value="Znf_FYVE"/>
</dbReference>
<name>A0A024TFA1_9STRA</name>
<dbReference type="Gene3D" id="3.30.40.10">
    <property type="entry name" value="Zinc/RING finger domain, C3HC4 (zinc finger)"/>
    <property type="match status" value="1"/>
</dbReference>
<dbReference type="eggNOG" id="KOG1819">
    <property type="taxonomic scope" value="Eukaryota"/>
</dbReference>
<dbReference type="EMBL" id="KI913998">
    <property type="protein sequence ID" value="ETV92689.1"/>
    <property type="molecule type" value="Genomic_DNA"/>
</dbReference>
<feature type="domain" description="FYVE-type" evidence="6">
    <location>
        <begin position="53"/>
        <end position="113"/>
    </location>
</feature>
<dbReference type="SUPFAM" id="SSF57903">
    <property type="entry name" value="FYVE/PHD zinc finger"/>
    <property type="match status" value="1"/>
</dbReference>
<dbReference type="RefSeq" id="XP_008878726.1">
    <property type="nucleotide sequence ID" value="XM_008880504.1"/>
</dbReference>
<evidence type="ECO:0000313" key="7">
    <source>
        <dbReference type="EMBL" id="ETV92689.1"/>
    </source>
</evidence>
<accession>A0A024TFA1</accession>
<dbReference type="AlphaFoldDB" id="A0A024TFA1"/>
<dbReference type="SMART" id="SM00064">
    <property type="entry name" value="FYVE"/>
    <property type="match status" value="1"/>
</dbReference>